<proteinExistence type="predicted"/>
<keyword evidence="2" id="KW-0012">Acyltransferase</keyword>
<dbReference type="CDD" id="cd07989">
    <property type="entry name" value="LPLAT_AGPAT-like"/>
    <property type="match status" value="1"/>
</dbReference>
<dbReference type="GO" id="GO:0005886">
    <property type="term" value="C:plasma membrane"/>
    <property type="evidence" value="ECO:0007669"/>
    <property type="project" value="TreeGrafter"/>
</dbReference>
<dbReference type="PANTHER" id="PTHR10434">
    <property type="entry name" value="1-ACYL-SN-GLYCEROL-3-PHOSPHATE ACYLTRANSFERASE"/>
    <property type="match status" value="1"/>
</dbReference>
<evidence type="ECO:0000256" key="2">
    <source>
        <dbReference type="ARBA" id="ARBA00023315"/>
    </source>
</evidence>
<evidence type="ECO:0000256" key="1">
    <source>
        <dbReference type="ARBA" id="ARBA00022679"/>
    </source>
</evidence>
<accession>A0A1G2B628</accession>
<dbReference type="SMART" id="SM00563">
    <property type="entry name" value="PlsC"/>
    <property type="match status" value="1"/>
</dbReference>
<keyword evidence="1" id="KW-0808">Transferase</keyword>
<feature type="domain" description="Phospholipid/glycerol acyltransferase" evidence="3">
    <location>
        <begin position="34"/>
        <end position="151"/>
    </location>
</feature>
<dbReference type="Pfam" id="PF01553">
    <property type="entry name" value="Acyltransferase"/>
    <property type="match status" value="1"/>
</dbReference>
<dbReference type="Proteomes" id="UP000179164">
    <property type="component" value="Unassembled WGS sequence"/>
</dbReference>
<evidence type="ECO:0000259" key="3">
    <source>
        <dbReference type="SMART" id="SM00563"/>
    </source>
</evidence>
<dbReference type="EMBL" id="MHKE01000005">
    <property type="protein sequence ID" value="OGY84658.1"/>
    <property type="molecule type" value="Genomic_DNA"/>
</dbReference>
<dbReference type="InterPro" id="IPR002123">
    <property type="entry name" value="Plipid/glycerol_acylTrfase"/>
</dbReference>
<name>A0A1G2B628_9BACT</name>
<evidence type="ECO:0000313" key="5">
    <source>
        <dbReference type="Proteomes" id="UP000179164"/>
    </source>
</evidence>
<dbReference type="GO" id="GO:0003841">
    <property type="term" value="F:1-acylglycerol-3-phosphate O-acyltransferase activity"/>
    <property type="evidence" value="ECO:0007669"/>
    <property type="project" value="TreeGrafter"/>
</dbReference>
<gene>
    <name evidence="4" type="ORF">A2898_00945</name>
</gene>
<dbReference type="GO" id="GO:0006654">
    <property type="term" value="P:phosphatidic acid biosynthetic process"/>
    <property type="evidence" value="ECO:0007669"/>
    <property type="project" value="TreeGrafter"/>
</dbReference>
<sequence>MIVYPITRVTLFPLCRLLIRSVRGLENIPKRGPFILACHHLGPLDALFIAAVVVPRINQKIHFIASIAPWGPLWKEIVAKRWSGCIPFDKNNRQTCLDTARQYLSEGRVVGIFPVGLLDERESNSSKGKSGTARLALWSKVPVVPVGLISHESVTLGAIIIKHLTRPRIIRISIGEPMTFSDVYDKPITYELLRNVTSRIMQSIDLINKY</sequence>
<dbReference type="PANTHER" id="PTHR10434:SF11">
    <property type="entry name" value="1-ACYL-SN-GLYCEROL-3-PHOSPHATE ACYLTRANSFERASE"/>
    <property type="match status" value="1"/>
</dbReference>
<protein>
    <recommendedName>
        <fullName evidence="3">Phospholipid/glycerol acyltransferase domain-containing protein</fullName>
    </recommendedName>
</protein>
<evidence type="ECO:0000313" key="4">
    <source>
        <dbReference type="EMBL" id="OGY84658.1"/>
    </source>
</evidence>
<dbReference type="STRING" id="1798543.A2898_00945"/>
<dbReference type="AlphaFoldDB" id="A0A1G2B628"/>
<reference evidence="4 5" key="1">
    <citation type="journal article" date="2016" name="Nat. Commun.">
        <title>Thousands of microbial genomes shed light on interconnected biogeochemical processes in an aquifer system.</title>
        <authorList>
            <person name="Anantharaman K."/>
            <person name="Brown C.T."/>
            <person name="Hug L.A."/>
            <person name="Sharon I."/>
            <person name="Castelle C.J."/>
            <person name="Probst A.J."/>
            <person name="Thomas B.C."/>
            <person name="Singh A."/>
            <person name="Wilkins M.J."/>
            <person name="Karaoz U."/>
            <person name="Brodie E.L."/>
            <person name="Williams K.H."/>
            <person name="Hubbard S.S."/>
            <person name="Banfield J.F."/>
        </authorList>
    </citation>
    <scope>NUCLEOTIDE SEQUENCE [LARGE SCALE GENOMIC DNA]</scope>
</reference>
<organism evidence="4 5">
    <name type="scientific">Candidatus Kerfeldbacteria bacterium RIFCSPLOWO2_01_FULL_48_11</name>
    <dbReference type="NCBI Taxonomy" id="1798543"/>
    <lineage>
        <taxon>Bacteria</taxon>
        <taxon>Candidatus Kerfeldiibacteriota</taxon>
    </lineage>
</organism>
<dbReference type="SUPFAM" id="SSF69593">
    <property type="entry name" value="Glycerol-3-phosphate (1)-acyltransferase"/>
    <property type="match status" value="1"/>
</dbReference>
<comment type="caution">
    <text evidence="4">The sequence shown here is derived from an EMBL/GenBank/DDBJ whole genome shotgun (WGS) entry which is preliminary data.</text>
</comment>